<dbReference type="EMBL" id="CALNXJ010000011">
    <property type="protein sequence ID" value="CAH3107849.1"/>
    <property type="molecule type" value="Genomic_DNA"/>
</dbReference>
<sequence>MVWTDQHNEVLLQEMYLFEPWKSKQQVQVWERISESLNEHESPRFTVNQKSVHNHYILLEKEQKKKIREEEKADGIL</sequence>
<evidence type="ECO:0000313" key="1">
    <source>
        <dbReference type="EMBL" id="CAH3107849.1"/>
    </source>
</evidence>
<dbReference type="Proteomes" id="UP001159428">
    <property type="component" value="Unassembled WGS sequence"/>
</dbReference>
<proteinExistence type="predicted"/>
<organism evidence="1 2">
    <name type="scientific">Pocillopora meandrina</name>
    <dbReference type="NCBI Taxonomy" id="46732"/>
    <lineage>
        <taxon>Eukaryota</taxon>
        <taxon>Metazoa</taxon>
        <taxon>Cnidaria</taxon>
        <taxon>Anthozoa</taxon>
        <taxon>Hexacorallia</taxon>
        <taxon>Scleractinia</taxon>
        <taxon>Astrocoeniina</taxon>
        <taxon>Pocilloporidae</taxon>
        <taxon>Pocillopora</taxon>
    </lineage>
</organism>
<keyword evidence="2" id="KW-1185">Reference proteome</keyword>
<name>A0AAU9WA97_9CNID</name>
<evidence type="ECO:0000313" key="2">
    <source>
        <dbReference type="Proteomes" id="UP001159428"/>
    </source>
</evidence>
<comment type="caution">
    <text evidence="1">The sequence shown here is derived from an EMBL/GenBank/DDBJ whole genome shotgun (WGS) entry which is preliminary data.</text>
</comment>
<gene>
    <name evidence="1" type="ORF">PMEA_00002970</name>
</gene>
<protein>
    <submittedName>
        <fullName evidence="1">Uncharacterized protein</fullName>
    </submittedName>
</protein>
<dbReference type="AlphaFoldDB" id="A0AAU9WA97"/>
<accession>A0AAU9WA97</accession>
<reference evidence="1 2" key="1">
    <citation type="submission" date="2022-05" db="EMBL/GenBank/DDBJ databases">
        <authorList>
            <consortium name="Genoscope - CEA"/>
            <person name="William W."/>
        </authorList>
    </citation>
    <scope>NUCLEOTIDE SEQUENCE [LARGE SCALE GENOMIC DNA]</scope>
</reference>